<evidence type="ECO:0000313" key="1">
    <source>
        <dbReference type="EMBL" id="QHN40566.1"/>
    </source>
</evidence>
<name>A0A857KMU3_9ACTN</name>
<proteinExistence type="predicted"/>
<dbReference type="EMBL" id="CP045810">
    <property type="protein sequence ID" value="QHN40566.1"/>
    <property type="molecule type" value="Genomic_DNA"/>
</dbReference>
<sequence>MSTPFRLGGTDPGAGDVPLSEYPEWALRVLTGLYGADAVDAETRRQERRTMVPARTDDVSASATCLELEAITQLARAVEGWFGRRRRQ</sequence>
<dbReference type="RefSeq" id="WP_005190554.1">
    <property type="nucleotide sequence ID" value="NZ_CP045804.1"/>
</dbReference>
<reference evidence="1" key="1">
    <citation type="journal article" date="2021" name="Nat. Microbiol.">
        <title>Cocultivation of an ultrasmall environmental parasitic bacterium with lytic ability against bacteria associated with wastewater foams.</title>
        <authorList>
            <person name="Batinovic S."/>
            <person name="Rose J.J.A."/>
            <person name="Ratcliffe J."/>
            <person name="Seviour R.J."/>
            <person name="Petrovski S."/>
        </authorList>
    </citation>
    <scope>NUCLEOTIDE SEQUENCE</scope>
    <source>
        <strain evidence="1">CON44</strain>
    </source>
</reference>
<accession>A0A857KMU3</accession>
<gene>
    <name evidence="1" type="ORF">GII30_16720</name>
</gene>
<organism evidence="1">
    <name type="scientific">Gordonia amarae</name>
    <dbReference type="NCBI Taxonomy" id="36821"/>
    <lineage>
        <taxon>Bacteria</taxon>
        <taxon>Bacillati</taxon>
        <taxon>Actinomycetota</taxon>
        <taxon>Actinomycetes</taxon>
        <taxon>Mycobacteriales</taxon>
        <taxon>Gordoniaceae</taxon>
        <taxon>Gordonia</taxon>
    </lineage>
</organism>
<protein>
    <submittedName>
        <fullName evidence="1">Uncharacterized protein</fullName>
    </submittedName>
</protein>
<dbReference type="AlphaFoldDB" id="A0A857KMU3"/>